<proteinExistence type="predicted"/>
<gene>
    <name evidence="3" type="ORF">AMAG_00327</name>
</gene>
<evidence type="ECO:0000313" key="4">
    <source>
        <dbReference type="Proteomes" id="UP000054350"/>
    </source>
</evidence>
<dbReference type="Gene3D" id="2.30.29.30">
    <property type="entry name" value="Pleckstrin-homology domain (PH domain)/Phosphotyrosine-binding domain (PTB)"/>
    <property type="match status" value="2"/>
</dbReference>
<dbReference type="AlphaFoldDB" id="A0A0L0RVK7"/>
<feature type="compositionally biased region" description="Basic and acidic residues" evidence="1">
    <location>
        <begin position="373"/>
        <end position="386"/>
    </location>
</feature>
<organism evidence="3 4">
    <name type="scientific">Allomyces macrogynus (strain ATCC 38327)</name>
    <name type="common">Allomyces javanicus var. macrogynus</name>
    <dbReference type="NCBI Taxonomy" id="578462"/>
    <lineage>
        <taxon>Eukaryota</taxon>
        <taxon>Fungi</taxon>
        <taxon>Fungi incertae sedis</taxon>
        <taxon>Blastocladiomycota</taxon>
        <taxon>Blastocladiomycetes</taxon>
        <taxon>Blastocladiales</taxon>
        <taxon>Blastocladiaceae</taxon>
        <taxon>Allomyces</taxon>
    </lineage>
</organism>
<feature type="domain" description="PH" evidence="2">
    <location>
        <begin position="277"/>
        <end position="427"/>
    </location>
</feature>
<protein>
    <recommendedName>
        <fullName evidence="2">PH domain-containing protein</fullName>
    </recommendedName>
</protein>
<feature type="region of interest" description="Disordered" evidence="1">
    <location>
        <begin position="205"/>
        <end position="239"/>
    </location>
</feature>
<reference evidence="4" key="2">
    <citation type="submission" date="2009-11" db="EMBL/GenBank/DDBJ databases">
        <title>The Genome Sequence of Allomyces macrogynus strain ATCC 38327.</title>
        <authorList>
            <consortium name="The Broad Institute Genome Sequencing Platform"/>
            <person name="Russ C."/>
            <person name="Cuomo C."/>
            <person name="Shea T."/>
            <person name="Young S.K."/>
            <person name="Zeng Q."/>
            <person name="Koehrsen M."/>
            <person name="Haas B."/>
            <person name="Borodovsky M."/>
            <person name="Guigo R."/>
            <person name="Alvarado L."/>
            <person name="Berlin A."/>
            <person name="Borenstein D."/>
            <person name="Chen Z."/>
            <person name="Engels R."/>
            <person name="Freedman E."/>
            <person name="Gellesch M."/>
            <person name="Goldberg J."/>
            <person name="Griggs A."/>
            <person name="Gujja S."/>
            <person name="Heiman D."/>
            <person name="Hepburn T."/>
            <person name="Howarth C."/>
            <person name="Jen D."/>
            <person name="Larson L."/>
            <person name="Lewis B."/>
            <person name="Mehta T."/>
            <person name="Park D."/>
            <person name="Pearson M."/>
            <person name="Roberts A."/>
            <person name="Saif S."/>
            <person name="Shenoy N."/>
            <person name="Sisk P."/>
            <person name="Stolte C."/>
            <person name="Sykes S."/>
            <person name="Walk T."/>
            <person name="White J."/>
            <person name="Yandava C."/>
            <person name="Burger G."/>
            <person name="Gray M.W."/>
            <person name="Holland P.W.H."/>
            <person name="King N."/>
            <person name="Lang F.B.F."/>
            <person name="Roger A.J."/>
            <person name="Ruiz-Trillo I."/>
            <person name="Lander E."/>
            <person name="Nusbaum C."/>
        </authorList>
    </citation>
    <scope>NUCLEOTIDE SEQUENCE [LARGE SCALE GENOMIC DNA]</scope>
    <source>
        <strain evidence="4">ATCC 38327</strain>
    </source>
</reference>
<feature type="compositionally biased region" description="Low complexity" evidence="1">
    <location>
        <begin position="10"/>
        <end position="30"/>
    </location>
</feature>
<dbReference type="InterPro" id="IPR051707">
    <property type="entry name" value="PI-Interact_SigTrans_Reg"/>
</dbReference>
<feature type="region of interest" description="Disordered" evidence="1">
    <location>
        <begin position="339"/>
        <end position="386"/>
    </location>
</feature>
<dbReference type="SMART" id="SM00233">
    <property type="entry name" value="PH"/>
    <property type="match status" value="2"/>
</dbReference>
<dbReference type="OMA" id="TINSAHD"/>
<evidence type="ECO:0000259" key="2">
    <source>
        <dbReference type="PROSITE" id="PS50003"/>
    </source>
</evidence>
<sequence>MPPAATATRALSDADAPAPAAIATLAPLTVDTDDDDAPADDVDDTDDTDGEHDEANDADNDNDDDEEDDEDDEGDGLPTAVNALPAVPTVTEPDAQWQLELERERLVRSGWLEKRGERRKTWKRRWFVLRATRLAYYKDESEYSPLGLLSLNDIHSVTATRFKSRPLVLAIVTRARTYYLEAPVASELEGWLAAFDEVLRSRPSSAPSVGSLTDNDDHTAAAHDAPAAPASAATSPTAAAANLPDEVSRQIAHRSGWLWRHERRGGSSAANSGTAALIMGVGGLLLGAGARHWRRRWCVVRDDRLVVYKDQREYAPLRIVTLAAALDVLTVPTPRSLAKHLPPLPVTATAAESGGDEDGARADDDTSSSSSSSDEHHHRSGKHHDPREALDQTVCFQIVCSGKSYQFGAETREEMVGWVRDLRSFLAISPAAAPST</sequence>
<dbReference type="Proteomes" id="UP000054350">
    <property type="component" value="Unassembled WGS sequence"/>
</dbReference>
<evidence type="ECO:0000256" key="1">
    <source>
        <dbReference type="SAM" id="MobiDB-lite"/>
    </source>
</evidence>
<dbReference type="PANTHER" id="PTHR14336:SF8">
    <property type="entry name" value="PROTEIN OPY1"/>
    <property type="match status" value="1"/>
</dbReference>
<dbReference type="SUPFAM" id="SSF50729">
    <property type="entry name" value="PH domain-like"/>
    <property type="match status" value="2"/>
</dbReference>
<dbReference type="PROSITE" id="PS50003">
    <property type="entry name" value="PH_DOMAIN"/>
    <property type="match status" value="2"/>
</dbReference>
<dbReference type="STRING" id="578462.A0A0L0RVK7"/>
<dbReference type="InterPro" id="IPR011993">
    <property type="entry name" value="PH-like_dom_sf"/>
</dbReference>
<feature type="compositionally biased region" description="Low complexity" evidence="1">
    <location>
        <begin position="222"/>
        <end position="239"/>
    </location>
</feature>
<dbReference type="OrthoDB" id="2157866at2759"/>
<feature type="compositionally biased region" description="Acidic residues" evidence="1">
    <location>
        <begin position="31"/>
        <end position="75"/>
    </location>
</feature>
<feature type="domain" description="PH" evidence="2">
    <location>
        <begin position="105"/>
        <end position="200"/>
    </location>
</feature>
<dbReference type="FunFam" id="2.30.29.30:FF:000286">
    <property type="entry name" value="PH-protein kinase domain containing protein"/>
    <property type="match status" value="1"/>
</dbReference>
<dbReference type="EMBL" id="GG745328">
    <property type="protein sequence ID" value="KNE54348.1"/>
    <property type="molecule type" value="Genomic_DNA"/>
</dbReference>
<dbReference type="PANTHER" id="PTHR14336">
    <property type="entry name" value="TANDEM PH DOMAIN CONTAINING PROTEIN"/>
    <property type="match status" value="1"/>
</dbReference>
<keyword evidence="4" id="KW-1185">Reference proteome</keyword>
<feature type="region of interest" description="Disordered" evidence="1">
    <location>
        <begin position="1"/>
        <end position="95"/>
    </location>
</feature>
<dbReference type="InterPro" id="IPR001849">
    <property type="entry name" value="PH_domain"/>
</dbReference>
<dbReference type="Pfam" id="PF00169">
    <property type="entry name" value="PH"/>
    <property type="match status" value="2"/>
</dbReference>
<dbReference type="eggNOG" id="KOG0248">
    <property type="taxonomic scope" value="Eukaryota"/>
</dbReference>
<dbReference type="VEuPathDB" id="FungiDB:AMAG_00327"/>
<accession>A0A0L0RVK7</accession>
<reference evidence="3 4" key="1">
    <citation type="submission" date="2009-11" db="EMBL/GenBank/DDBJ databases">
        <title>Annotation of Allomyces macrogynus ATCC 38327.</title>
        <authorList>
            <consortium name="The Broad Institute Genome Sequencing Platform"/>
            <person name="Russ C."/>
            <person name="Cuomo C."/>
            <person name="Burger G."/>
            <person name="Gray M.W."/>
            <person name="Holland P.W.H."/>
            <person name="King N."/>
            <person name="Lang F.B.F."/>
            <person name="Roger A.J."/>
            <person name="Ruiz-Trillo I."/>
            <person name="Young S.K."/>
            <person name="Zeng Q."/>
            <person name="Gargeya S."/>
            <person name="Fitzgerald M."/>
            <person name="Haas B."/>
            <person name="Abouelleil A."/>
            <person name="Alvarado L."/>
            <person name="Arachchi H.M."/>
            <person name="Berlin A."/>
            <person name="Chapman S.B."/>
            <person name="Gearin G."/>
            <person name="Goldberg J."/>
            <person name="Griggs A."/>
            <person name="Gujja S."/>
            <person name="Hansen M."/>
            <person name="Heiman D."/>
            <person name="Howarth C."/>
            <person name="Larimer J."/>
            <person name="Lui A."/>
            <person name="MacDonald P.J.P."/>
            <person name="McCowen C."/>
            <person name="Montmayeur A."/>
            <person name="Murphy C."/>
            <person name="Neiman D."/>
            <person name="Pearson M."/>
            <person name="Priest M."/>
            <person name="Roberts A."/>
            <person name="Saif S."/>
            <person name="Shea T."/>
            <person name="Sisk P."/>
            <person name="Stolte C."/>
            <person name="Sykes S."/>
            <person name="Wortman J."/>
            <person name="Nusbaum C."/>
            <person name="Birren B."/>
        </authorList>
    </citation>
    <scope>NUCLEOTIDE SEQUENCE [LARGE SCALE GENOMIC DNA]</scope>
    <source>
        <strain evidence="3 4">ATCC 38327</strain>
    </source>
</reference>
<evidence type="ECO:0000313" key="3">
    <source>
        <dbReference type="EMBL" id="KNE54348.1"/>
    </source>
</evidence>
<name>A0A0L0RVK7_ALLM3</name>
<dbReference type="EMBL" id="GG745328">
    <property type="protein sequence ID" value="KNE54347.1"/>
    <property type="molecule type" value="Genomic_DNA"/>
</dbReference>